<gene>
    <name evidence="4" type="primary">rpfC_2</name>
    <name evidence="4" type="ORF">MCHLDSM_03828</name>
</gene>
<dbReference type="GO" id="GO:0016787">
    <property type="term" value="F:hydrolase activity"/>
    <property type="evidence" value="ECO:0007669"/>
    <property type="project" value="UniProtKB-KW"/>
</dbReference>
<organism evidence="4 5">
    <name type="scientific">Mycolicibacterium chlorophenolicum</name>
    <dbReference type="NCBI Taxonomy" id="37916"/>
    <lineage>
        <taxon>Bacteria</taxon>
        <taxon>Bacillati</taxon>
        <taxon>Actinomycetota</taxon>
        <taxon>Actinomycetes</taxon>
        <taxon>Mycobacteriales</taxon>
        <taxon>Mycobacteriaceae</taxon>
        <taxon>Mycolicibacterium</taxon>
    </lineage>
</organism>
<name>A0A0J6VVQ1_9MYCO</name>
<dbReference type="Gene3D" id="1.10.530.10">
    <property type="match status" value="1"/>
</dbReference>
<evidence type="ECO:0000313" key="4">
    <source>
        <dbReference type="EMBL" id="KMO73482.1"/>
    </source>
</evidence>
<comment type="similarity">
    <text evidence="1">Belongs to the transglycosylase family. Rpf subfamily.</text>
</comment>
<dbReference type="Proteomes" id="UP000036513">
    <property type="component" value="Unassembled WGS sequence"/>
</dbReference>
<accession>A0A0J6VVQ1</accession>
<feature type="domain" description="Resuscitation-promoting factor core lysozyme-like" evidence="3">
    <location>
        <begin position="25"/>
        <end position="96"/>
    </location>
</feature>
<keyword evidence="5" id="KW-1185">Reference proteome</keyword>
<dbReference type="CDD" id="cd13925">
    <property type="entry name" value="RPF"/>
    <property type="match status" value="1"/>
</dbReference>
<evidence type="ECO:0000259" key="3">
    <source>
        <dbReference type="Pfam" id="PF06737"/>
    </source>
</evidence>
<reference evidence="4 5" key="1">
    <citation type="journal article" date="2015" name="Genome Biol. Evol.">
        <title>Characterization of Three Mycobacterium spp. with Potential Use in Bioremediation by Genome Sequencing and Comparative Genomics.</title>
        <authorList>
            <person name="Das S."/>
            <person name="Pettersson B.M."/>
            <person name="Behra P.R."/>
            <person name="Ramesh M."/>
            <person name="Dasgupta S."/>
            <person name="Bhattacharya A."/>
            <person name="Kirsebom L.A."/>
        </authorList>
    </citation>
    <scope>NUCLEOTIDE SEQUENCE [LARGE SCALE GENOMIC DNA]</scope>
    <source>
        <strain evidence="4 5">DSM 43826</strain>
    </source>
</reference>
<dbReference type="EMBL" id="JYNL01000039">
    <property type="protein sequence ID" value="KMO73482.1"/>
    <property type="molecule type" value="Genomic_DNA"/>
</dbReference>
<protein>
    <submittedName>
        <fullName evidence="4">Resuscitation-promoting factor RpfC</fullName>
        <ecNumber evidence="4">3.-.-.-</ecNumber>
    </submittedName>
</protein>
<dbReference type="SUPFAM" id="SSF53955">
    <property type="entry name" value="Lysozyme-like"/>
    <property type="match status" value="1"/>
</dbReference>
<dbReference type="SMR" id="A0A0J6VVQ1"/>
<evidence type="ECO:0000256" key="1">
    <source>
        <dbReference type="ARBA" id="ARBA00010830"/>
    </source>
</evidence>
<dbReference type="AlphaFoldDB" id="A0A0J6VVQ1"/>
<dbReference type="InterPro" id="IPR023346">
    <property type="entry name" value="Lysozyme-like_dom_sf"/>
</dbReference>
<dbReference type="InterPro" id="IPR010618">
    <property type="entry name" value="RPF"/>
</dbReference>
<dbReference type="EC" id="3.-.-.-" evidence="4"/>
<keyword evidence="2 4" id="KW-0378">Hydrolase</keyword>
<dbReference type="PATRIC" id="fig|37916.4.peg.3785"/>
<evidence type="ECO:0000313" key="5">
    <source>
        <dbReference type="Proteomes" id="UP000036513"/>
    </source>
</evidence>
<dbReference type="Pfam" id="PF06737">
    <property type="entry name" value="Transglycosylas"/>
    <property type="match status" value="1"/>
</dbReference>
<comment type="caution">
    <text evidence="4">The sequence shown here is derived from an EMBL/GenBank/DDBJ whole genome shotgun (WGS) entry which is preliminary data.</text>
</comment>
<evidence type="ECO:0000256" key="2">
    <source>
        <dbReference type="ARBA" id="ARBA00022801"/>
    </source>
</evidence>
<proteinExistence type="inferred from homology"/>
<dbReference type="STRING" id="37916.MCHLDSM_03828"/>
<sequence precursor="true">MQMIGVAATLATSALTWGASTARASAIDWDAVAQCESGGDWKISTGNGYFGGLQFSPATWAEHGGRGNPARAPRSEQIRVAERVLRTQGLGAWPVCGSLGVAHTGTSVPPRPVGCEVLPANVFGLWDLRRLCATLSSGAR</sequence>